<accession>A0A0A9AFH2</accession>
<reference evidence="1" key="2">
    <citation type="journal article" date="2015" name="Data Brief">
        <title>Shoot transcriptome of the giant reed, Arundo donax.</title>
        <authorList>
            <person name="Barrero R.A."/>
            <person name="Guerrero F.D."/>
            <person name="Moolhuijzen P."/>
            <person name="Goolsby J.A."/>
            <person name="Tidwell J."/>
            <person name="Bellgard S.E."/>
            <person name="Bellgard M.I."/>
        </authorList>
    </citation>
    <scope>NUCLEOTIDE SEQUENCE</scope>
    <source>
        <tissue evidence="1">Shoot tissue taken approximately 20 cm above the soil surface</tissue>
    </source>
</reference>
<proteinExistence type="predicted"/>
<organism evidence="1">
    <name type="scientific">Arundo donax</name>
    <name type="common">Giant reed</name>
    <name type="synonym">Donax arundinaceus</name>
    <dbReference type="NCBI Taxonomy" id="35708"/>
    <lineage>
        <taxon>Eukaryota</taxon>
        <taxon>Viridiplantae</taxon>
        <taxon>Streptophyta</taxon>
        <taxon>Embryophyta</taxon>
        <taxon>Tracheophyta</taxon>
        <taxon>Spermatophyta</taxon>
        <taxon>Magnoliopsida</taxon>
        <taxon>Liliopsida</taxon>
        <taxon>Poales</taxon>
        <taxon>Poaceae</taxon>
        <taxon>PACMAD clade</taxon>
        <taxon>Arundinoideae</taxon>
        <taxon>Arundineae</taxon>
        <taxon>Arundo</taxon>
    </lineage>
</organism>
<evidence type="ECO:0000313" key="1">
    <source>
        <dbReference type="EMBL" id="JAD49906.1"/>
    </source>
</evidence>
<protein>
    <submittedName>
        <fullName evidence="1">Uncharacterized protein</fullName>
    </submittedName>
</protein>
<dbReference type="EMBL" id="GBRH01247989">
    <property type="protein sequence ID" value="JAD49906.1"/>
    <property type="molecule type" value="Transcribed_RNA"/>
</dbReference>
<sequence length="55" mass="6273">MARAGIKLYNTFLIAPQVHHLLFRIAPHGTGFVNATFFQPKNYVKQNSCPLFQII</sequence>
<reference evidence="1" key="1">
    <citation type="submission" date="2014-09" db="EMBL/GenBank/DDBJ databases">
        <authorList>
            <person name="Magalhaes I.L.F."/>
            <person name="Oliveira U."/>
            <person name="Santos F.R."/>
            <person name="Vidigal T.H.D.A."/>
            <person name="Brescovit A.D."/>
            <person name="Santos A.J."/>
        </authorList>
    </citation>
    <scope>NUCLEOTIDE SEQUENCE</scope>
    <source>
        <tissue evidence="1">Shoot tissue taken approximately 20 cm above the soil surface</tissue>
    </source>
</reference>
<dbReference type="AlphaFoldDB" id="A0A0A9AFH2"/>
<name>A0A0A9AFH2_ARUDO</name>